<dbReference type="RefSeq" id="WP_380230268.1">
    <property type="nucleotide sequence ID" value="NZ_JBHSVH010000002.1"/>
</dbReference>
<dbReference type="EC" id="2.7.1.-" evidence="5"/>
<evidence type="ECO:0000259" key="4">
    <source>
        <dbReference type="PROSITE" id="PS50146"/>
    </source>
</evidence>
<keyword evidence="5" id="KW-0808">Transferase</keyword>
<keyword evidence="6" id="KW-1185">Reference proteome</keyword>
<reference evidence="6" key="1">
    <citation type="journal article" date="2019" name="Int. J. Syst. Evol. Microbiol.">
        <title>The Global Catalogue of Microorganisms (GCM) 10K type strain sequencing project: providing services to taxonomists for standard genome sequencing and annotation.</title>
        <authorList>
            <consortium name="The Broad Institute Genomics Platform"/>
            <consortium name="The Broad Institute Genome Sequencing Center for Infectious Disease"/>
            <person name="Wu L."/>
            <person name="Ma J."/>
        </authorList>
    </citation>
    <scope>NUCLEOTIDE SEQUENCE [LARGE SCALE GENOMIC DNA]</scope>
    <source>
        <strain evidence="6">CGMCC 1.12859</strain>
    </source>
</reference>
<feature type="transmembrane region" description="Helical" evidence="3">
    <location>
        <begin position="96"/>
        <end position="115"/>
    </location>
</feature>
<dbReference type="SMART" id="SM00046">
    <property type="entry name" value="DAGKc"/>
    <property type="match status" value="1"/>
</dbReference>
<dbReference type="InterPro" id="IPR017438">
    <property type="entry name" value="ATP-NAD_kinase_N"/>
</dbReference>
<comment type="similarity">
    <text evidence="2">Belongs to the diacylglycerol/lipid kinase family.</text>
</comment>
<feature type="domain" description="DAGKc" evidence="4">
    <location>
        <begin position="130"/>
        <end position="259"/>
    </location>
</feature>
<evidence type="ECO:0000313" key="5">
    <source>
        <dbReference type="EMBL" id="MFC7178233.1"/>
    </source>
</evidence>
<dbReference type="PROSITE" id="PS50146">
    <property type="entry name" value="DAGK"/>
    <property type="match status" value="1"/>
</dbReference>
<keyword evidence="3" id="KW-0472">Membrane</keyword>
<evidence type="ECO:0000256" key="2">
    <source>
        <dbReference type="ARBA" id="ARBA00005983"/>
    </source>
</evidence>
<dbReference type="PANTHER" id="PTHR12358">
    <property type="entry name" value="SPHINGOSINE KINASE"/>
    <property type="match status" value="1"/>
</dbReference>
<comment type="cofactor">
    <cofactor evidence="1">
        <name>Mg(2+)</name>
        <dbReference type="ChEBI" id="CHEBI:18420"/>
    </cofactor>
</comment>
<evidence type="ECO:0000256" key="1">
    <source>
        <dbReference type="ARBA" id="ARBA00001946"/>
    </source>
</evidence>
<dbReference type="GO" id="GO:0016301">
    <property type="term" value="F:kinase activity"/>
    <property type="evidence" value="ECO:0007669"/>
    <property type="project" value="UniProtKB-KW"/>
</dbReference>
<dbReference type="Gene3D" id="3.40.50.10330">
    <property type="entry name" value="Probable inorganic polyphosphate/atp-NAD kinase, domain 1"/>
    <property type="match status" value="1"/>
</dbReference>
<dbReference type="InterPro" id="IPR001206">
    <property type="entry name" value="Diacylglycerol_kinase_cat_dom"/>
</dbReference>
<evidence type="ECO:0000313" key="6">
    <source>
        <dbReference type="Proteomes" id="UP001596435"/>
    </source>
</evidence>
<feature type="transmembrane region" description="Helical" evidence="3">
    <location>
        <begin position="42"/>
        <end position="64"/>
    </location>
</feature>
<dbReference type="InterPro" id="IPR016064">
    <property type="entry name" value="NAD/diacylglycerol_kinase_sf"/>
</dbReference>
<dbReference type="SUPFAM" id="SSF111331">
    <property type="entry name" value="NAD kinase/diacylglycerol kinase-like"/>
    <property type="match status" value="1"/>
</dbReference>
<dbReference type="Proteomes" id="UP001596435">
    <property type="component" value="Unassembled WGS sequence"/>
</dbReference>
<dbReference type="EMBL" id="JBHTAJ010000002">
    <property type="protein sequence ID" value="MFC7178233.1"/>
    <property type="molecule type" value="Genomic_DNA"/>
</dbReference>
<protein>
    <submittedName>
        <fullName evidence="5">Diacylglycerol/lipid kinase family protein</fullName>
        <ecNumber evidence="5">2.7.1.-</ecNumber>
    </submittedName>
</protein>
<dbReference type="InterPro" id="IPR050187">
    <property type="entry name" value="Lipid_Phosphate_FormReg"/>
</dbReference>
<keyword evidence="3" id="KW-0812">Transmembrane</keyword>
<feature type="transmembrane region" description="Helical" evidence="3">
    <location>
        <begin position="71"/>
        <end position="90"/>
    </location>
</feature>
<keyword evidence="3" id="KW-1133">Transmembrane helix</keyword>
<organism evidence="5 6">
    <name type="scientific">Kitasatospora paranensis</name>
    <dbReference type="NCBI Taxonomy" id="258053"/>
    <lineage>
        <taxon>Bacteria</taxon>
        <taxon>Bacillati</taxon>
        <taxon>Actinomycetota</taxon>
        <taxon>Actinomycetes</taxon>
        <taxon>Kitasatosporales</taxon>
        <taxon>Streptomycetaceae</taxon>
        <taxon>Kitasatospora</taxon>
    </lineage>
</organism>
<name>A0ABW2FLW2_9ACTN</name>
<feature type="transmembrane region" description="Helical" evidence="3">
    <location>
        <begin position="17"/>
        <end position="36"/>
    </location>
</feature>
<dbReference type="Pfam" id="PF00781">
    <property type="entry name" value="DAGK_cat"/>
    <property type="match status" value="1"/>
</dbReference>
<keyword evidence="5" id="KW-0418">Kinase</keyword>
<comment type="caution">
    <text evidence="5">The sequence shown here is derived from an EMBL/GenBank/DDBJ whole genome shotgun (WGS) entry which is preliminary data.</text>
</comment>
<accession>A0ABW2FLW2</accession>
<dbReference type="PANTHER" id="PTHR12358:SF54">
    <property type="entry name" value="SPHINGOSINE KINASE RELATED PROTEIN"/>
    <property type="match status" value="1"/>
</dbReference>
<proteinExistence type="inferred from homology"/>
<gene>
    <name evidence="5" type="ORF">ACFQMG_01500</name>
</gene>
<sequence length="451" mass="45700">MTGSGSGGGGNGRTARLLARVAVLCAVGSLVVLVATAGLASALVIVAGLAGTAVMAAGVWWALTHHGAMRLLGALLAVAAPVGVVVIYAGNDLWPPVLAAMSLWAAALACGRAALRRDRPPRTMRGRPAGPLRRPVLIMNPRSGGGKVEKFGLVAKAEALGASVVLLDPSEHQDVTEIARRAVADGADLLGVAGGDGTQALVAAVAAQQDVPFLVIPAGTRNHLAMDLGLDRADPALSLDALTDGVELRIDLGRVAGRAFVNSVSFGVYAAIVQDPAYRDAKAATALSAMPDLLLGYEGARLTARAGGEELTDPQAVLVSNNPYAAGDLLAAGRRPRLDGGTLGVFGVKVAGVAQAAELALRGGQAEAVTVLAAREVEVTADAASIPVAVDGEALVLDVPVRCAISAGALRVRVPRDRPGTQPALPPLGWRRVGRLALGRTPAQRAAVDDV</sequence>
<dbReference type="Gene3D" id="2.60.200.40">
    <property type="match status" value="1"/>
</dbReference>
<evidence type="ECO:0000256" key="3">
    <source>
        <dbReference type="SAM" id="Phobius"/>
    </source>
</evidence>